<evidence type="ECO:0000259" key="1">
    <source>
        <dbReference type="Pfam" id="PF19631"/>
    </source>
</evidence>
<reference evidence="2 3" key="1">
    <citation type="submission" date="2020-08" db="EMBL/GenBank/DDBJ databases">
        <title>A novel species.</title>
        <authorList>
            <person name="Gao J."/>
        </authorList>
    </citation>
    <scope>NUCLEOTIDE SEQUENCE [LARGE SCALE GENOMIC DNA]</scope>
    <source>
        <strain evidence="2 3">CRXT-G-22</strain>
    </source>
</reference>
<dbReference type="AlphaFoldDB" id="A0A7H0I658"/>
<name>A0A7H0I658_9ACTN</name>
<feature type="domain" description="Trypsin-co-occurring" evidence="1">
    <location>
        <begin position="7"/>
        <end position="84"/>
    </location>
</feature>
<sequence length="102" mass="10940">MTENRPIELAGMITALRRSLEEAQRDGERTGGPRFRVEGIDLETTVQVTRDAKAVGGVRFWVAGAEAGAGRSDCATQRMTIRLSMADPALISGPDGGFHDLP</sequence>
<dbReference type="RefSeq" id="WP_187745316.1">
    <property type="nucleotide sequence ID" value="NZ_CP060828.1"/>
</dbReference>
<dbReference type="Pfam" id="PF19631">
    <property type="entry name" value="Trypco2"/>
    <property type="match status" value="1"/>
</dbReference>
<proteinExistence type="predicted"/>
<protein>
    <recommendedName>
        <fullName evidence="1">Trypsin-co-occurring domain-containing protein</fullName>
    </recommendedName>
</protein>
<dbReference type="EMBL" id="CP060828">
    <property type="protein sequence ID" value="QNP68274.1"/>
    <property type="molecule type" value="Genomic_DNA"/>
</dbReference>
<gene>
    <name evidence="2" type="ORF">IAG44_01505</name>
</gene>
<dbReference type="InterPro" id="IPR045608">
    <property type="entry name" value="Trypco2"/>
</dbReference>
<accession>A0A7H0I658</accession>
<evidence type="ECO:0000313" key="2">
    <source>
        <dbReference type="EMBL" id="QNP68274.1"/>
    </source>
</evidence>
<evidence type="ECO:0000313" key="3">
    <source>
        <dbReference type="Proteomes" id="UP000516052"/>
    </source>
</evidence>
<dbReference type="Proteomes" id="UP000516052">
    <property type="component" value="Chromosome"/>
</dbReference>
<keyword evidence="3" id="KW-1185">Reference proteome</keyword>
<organism evidence="2 3">
    <name type="scientific">Streptomyces roseirectus</name>
    <dbReference type="NCBI Taxonomy" id="2768066"/>
    <lineage>
        <taxon>Bacteria</taxon>
        <taxon>Bacillati</taxon>
        <taxon>Actinomycetota</taxon>
        <taxon>Actinomycetes</taxon>
        <taxon>Kitasatosporales</taxon>
        <taxon>Streptomycetaceae</taxon>
        <taxon>Streptomyces</taxon>
    </lineage>
</organism>
<dbReference type="KEGG" id="sroi:IAG44_01505"/>